<dbReference type="Proteomes" id="UP000276991">
    <property type="component" value="Unassembled WGS sequence"/>
</dbReference>
<accession>A0A498S555</accession>
<dbReference type="InterPro" id="IPR043504">
    <property type="entry name" value="Peptidase_S1_PA_chymotrypsin"/>
</dbReference>
<feature type="domain" description="Peptidase S1" evidence="2">
    <location>
        <begin position="30"/>
        <end position="304"/>
    </location>
</feature>
<evidence type="ECO:0000259" key="2">
    <source>
        <dbReference type="PROSITE" id="PS50240"/>
    </source>
</evidence>
<dbReference type="InterPro" id="IPR001314">
    <property type="entry name" value="Peptidase_S1A"/>
</dbReference>
<evidence type="ECO:0000313" key="4">
    <source>
        <dbReference type="Proteomes" id="UP000276991"/>
    </source>
</evidence>
<sequence>MYDSDFAAEWYYPDECGIITNTTGKTQFKIMGGEDASPGEMPWAVALFHRRAYLCTGTLISRKHVITAAHCFKKFFIMKPCNASFGYYEEEALKMYNILYGSNCIQQRNENLCNNAPEMKISRIIRAQYGRFFNEKCRMADFALLELNEIINEPLTNYICLGHRNIVRKEDQIRLAGYGWGSILTFDDEKSANNLQLVNFPKIMNRLECLQVSKTKDAMCAVESREASTCRGDSGGGLAVLGPTGQWSLLGVLSYGTECKQLRRGEPPQALVYTDISLYSMDIDVFTGYDSILRQLYLKHLSSE</sequence>
<dbReference type="GO" id="GO:0006508">
    <property type="term" value="P:proteolysis"/>
    <property type="evidence" value="ECO:0007669"/>
    <property type="project" value="InterPro"/>
</dbReference>
<keyword evidence="4" id="KW-1185">Reference proteome</keyword>
<dbReference type="SUPFAM" id="SSF50494">
    <property type="entry name" value="Trypsin-like serine proteases"/>
    <property type="match status" value="1"/>
</dbReference>
<dbReference type="Pfam" id="PF00089">
    <property type="entry name" value="Trypsin"/>
    <property type="match status" value="1"/>
</dbReference>
<dbReference type="AlphaFoldDB" id="A0A498S555"/>
<dbReference type="InterPro" id="IPR001254">
    <property type="entry name" value="Trypsin_dom"/>
</dbReference>
<protein>
    <recommendedName>
        <fullName evidence="2">Peptidase S1 domain-containing protein</fullName>
    </recommendedName>
</protein>
<dbReference type="STRING" id="6277.A0A498S555"/>
<dbReference type="PANTHER" id="PTHR24253">
    <property type="entry name" value="TRANSMEMBRANE PROTEASE SERINE"/>
    <property type="match status" value="1"/>
</dbReference>
<name>A0A498S555_ACAVI</name>
<dbReference type="PRINTS" id="PR00722">
    <property type="entry name" value="CHYMOTRYPSIN"/>
</dbReference>
<keyword evidence="1" id="KW-1015">Disulfide bond</keyword>
<reference evidence="3 4" key="1">
    <citation type="submission" date="2018-08" db="EMBL/GenBank/DDBJ databases">
        <authorList>
            <person name="Laetsch R D."/>
            <person name="Stevens L."/>
            <person name="Kumar S."/>
            <person name="Blaxter L. M."/>
        </authorList>
    </citation>
    <scope>NUCLEOTIDE SEQUENCE [LARGE SCALE GENOMIC DNA]</scope>
</reference>
<dbReference type="Gene3D" id="2.40.10.10">
    <property type="entry name" value="Trypsin-like serine proteases"/>
    <property type="match status" value="1"/>
</dbReference>
<dbReference type="SMART" id="SM00020">
    <property type="entry name" value="Tryp_SPc"/>
    <property type="match status" value="1"/>
</dbReference>
<dbReference type="InterPro" id="IPR009003">
    <property type="entry name" value="Peptidase_S1_PA"/>
</dbReference>
<dbReference type="PANTHER" id="PTHR24253:SF153">
    <property type="entry name" value="SERINE PROTEASE HEPSIN"/>
    <property type="match status" value="1"/>
</dbReference>
<proteinExistence type="predicted"/>
<evidence type="ECO:0000256" key="1">
    <source>
        <dbReference type="ARBA" id="ARBA00023157"/>
    </source>
</evidence>
<dbReference type="PROSITE" id="PS50240">
    <property type="entry name" value="TRYPSIN_DOM"/>
    <property type="match status" value="1"/>
</dbReference>
<evidence type="ECO:0000313" key="3">
    <source>
        <dbReference type="EMBL" id="VBB25803.1"/>
    </source>
</evidence>
<dbReference type="OrthoDB" id="6353231at2759"/>
<dbReference type="EMBL" id="UPTC01000042">
    <property type="protein sequence ID" value="VBB25803.1"/>
    <property type="molecule type" value="Genomic_DNA"/>
</dbReference>
<gene>
    <name evidence="3" type="ORF">NAV_LOCUS633</name>
</gene>
<dbReference type="PROSITE" id="PS00134">
    <property type="entry name" value="TRYPSIN_HIS"/>
    <property type="match status" value="1"/>
</dbReference>
<dbReference type="InterPro" id="IPR018114">
    <property type="entry name" value="TRYPSIN_HIS"/>
</dbReference>
<dbReference type="GO" id="GO:0004252">
    <property type="term" value="F:serine-type endopeptidase activity"/>
    <property type="evidence" value="ECO:0007669"/>
    <property type="project" value="InterPro"/>
</dbReference>
<organism evidence="3 4">
    <name type="scientific">Acanthocheilonema viteae</name>
    <name type="common">Filarial nematode worm</name>
    <name type="synonym">Dipetalonema viteae</name>
    <dbReference type="NCBI Taxonomy" id="6277"/>
    <lineage>
        <taxon>Eukaryota</taxon>
        <taxon>Metazoa</taxon>
        <taxon>Ecdysozoa</taxon>
        <taxon>Nematoda</taxon>
        <taxon>Chromadorea</taxon>
        <taxon>Rhabditida</taxon>
        <taxon>Spirurina</taxon>
        <taxon>Spiruromorpha</taxon>
        <taxon>Filarioidea</taxon>
        <taxon>Onchocercidae</taxon>
        <taxon>Acanthocheilonema</taxon>
    </lineage>
</organism>